<dbReference type="AlphaFoldDB" id="A0A8H6Q9Z2"/>
<sequence>MQPNPFLQVNTRHFARESRPRYLFLVHAPRSAGESSACSVRSPAALYDLPEQTHDIFALDRFDAAKSLRDHLYWKCDERCNLVTWTTSLLFALHSGLHRHRKDDDDHEFEKIFLLMIDTCDFPERTLIKDLGAVNAVNTHGLQQIGYWEGYLTPRSEYSFGVYLSQGALDIEGRCVQVSFQTLIDLGLFELFPPLAAEAEWVKWVRWVIELREPFYRQEISISTADEVRIAVQLARDGFGGRWTFPAAAMLLALKPRANNDQAILEGFKAGFSEDEIRDLSLHDIQVDRDGLPELVQFEKLVNDIHRRFTGRDISSVFWSVRR</sequence>
<evidence type="ECO:0000313" key="3">
    <source>
        <dbReference type="Proteomes" id="UP000630445"/>
    </source>
</evidence>
<evidence type="ECO:0000313" key="1">
    <source>
        <dbReference type="EMBL" id="KAF7118913.1"/>
    </source>
</evidence>
<gene>
    <name evidence="1" type="ORF">CNMCM5793_008549</name>
    <name evidence="2" type="ORF">CNMCM6106_003682</name>
</gene>
<name>A0A8H6Q9Z2_9EURO</name>
<dbReference type="Proteomes" id="UP000630445">
    <property type="component" value="Unassembled WGS sequence"/>
</dbReference>
<protein>
    <submittedName>
        <fullName evidence="2">Uncharacterized protein</fullName>
    </submittedName>
</protein>
<accession>A0A8H6Q9Z2</accession>
<dbReference type="EMBL" id="JACBAF010002073">
    <property type="protein sequence ID" value="KAF7168544.1"/>
    <property type="molecule type" value="Genomic_DNA"/>
</dbReference>
<evidence type="ECO:0000313" key="2">
    <source>
        <dbReference type="EMBL" id="KAF7168544.1"/>
    </source>
</evidence>
<dbReference type="Proteomes" id="UP000662466">
    <property type="component" value="Unassembled WGS sequence"/>
</dbReference>
<keyword evidence="3" id="KW-1185">Reference proteome</keyword>
<dbReference type="OrthoDB" id="4152607at2759"/>
<reference evidence="2" key="1">
    <citation type="submission" date="2020-06" db="EMBL/GenBank/DDBJ databases">
        <title>Draft genome sequences of strains closely related to Aspergillus parafelis and Aspergillus hiratsukae.</title>
        <authorList>
            <person name="Dos Santos R.A.C."/>
            <person name="Rivero-Menendez O."/>
            <person name="Steenwyk J.L."/>
            <person name="Mead M.E."/>
            <person name="Goldman G.H."/>
            <person name="Alastruey-Izquierdo A."/>
            <person name="Rokas A."/>
        </authorList>
    </citation>
    <scope>NUCLEOTIDE SEQUENCE</scope>
    <source>
        <strain evidence="1">CNM-CM5793</strain>
        <strain evidence="2">CNM-CM6106</strain>
    </source>
</reference>
<proteinExistence type="predicted"/>
<comment type="caution">
    <text evidence="2">The sequence shown here is derived from an EMBL/GenBank/DDBJ whole genome shotgun (WGS) entry which is preliminary data.</text>
</comment>
<organism evidence="2 4">
    <name type="scientific">Aspergillus hiratsukae</name>
    <dbReference type="NCBI Taxonomy" id="1194566"/>
    <lineage>
        <taxon>Eukaryota</taxon>
        <taxon>Fungi</taxon>
        <taxon>Dikarya</taxon>
        <taxon>Ascomycota</taxon>
        <taxon>Pezizomycotina</taxon>
        <taxon>Eurotiomycetes</taxon>
        <taxon>Eurotiomycetidae</taxon>
        <taxon>Eurotiales</taxon>
        <taxon>Aspergillaceae</taxon>
        <taxon>Aspergillus</taxon>
        <taxon>Aspergillus subgen. Fumigati</taxon>
    </lineage>
</organism>
<evidence type="ECO:0000313" key="4">
    <source>
        <dbReference type="Proteomes" id="UP000662466"/>
    </source>
</evidence>
<dbReference type="EMBL" id="JACBAD010002056">
    <property type="protein sequence ID" value="KAF7118913.1"/>
    <property type="molecule type" value="Genomic_DNA"/>
</dbReference>